<reference evidence="1 2" key="1">
    <citation type="submission" date="2018-03" db="EMBL/GenBank/DDBJ databases">
        <title>Genomic Encyclopedia of Archaeal and Bacterial Type Strains, Phase II (KMG-II): from individual species to whole genera.</title>
        <authorList>
            <person name="Goeker M."/>
        </authorList>
    </citation>
    <scope>NUCLEOTIDE SEQUENCE [LARGE SCALE GENOMIC DNA]</scope>
    <source>
        <strain evidence="1 2">DSM 44720</strain>
    </source>
</reference>
<dbReference type="RefSeq" id="WP_146175078.1">
    <property type="nucleotide sequence ID" value="NZ_PVTF01000014.1"/>
</dbReference>
<gene>
    <name evidence="1" type="ORF">CLV43_114280</name>
</gene>
<dbReference type="EMBL" id="PVTF01000014">
    <property type="protein sequence ID" value="PRY35362.1"/>
    <property type="molecule type" value="Genomic_DNA"/>
</dbReference>
<comment type="caution">
    <text evidence="1">The sequence shown here is derived from an EMBL/GenBank/DDBJ whole genome shotgun (WGS) entry which is preliminary data.</text>
</comment>
<protein>
    <submittedName>
        <fullName evidence="1">Uncharacterized protein</fullName>
    </submittedName>
</protein>
<evidence type="ECO:0000313" key="1">
    <source>
        <dbReference type="EMBL" id="PRY35362.1"/>
    </source>
</evidence>
<evidence type="ECO:0000313" key="2">
    <source>
        <dbReference type="Proteomes" id="UP000239494"/>
    </source>
</evidence>
<dbReference type="Proteomes" id="UP000239494">
    <property type="component" value="Unassembled WGS sequence"/>
</dbReference>
<sequence length="85" mass="9169">MINRNELTVGDKVRLRDGTFFDVGITVPTSKNVPTTEVNVMADRSGSVSTVQVARLERLAVVHPARLADGEDALVRLGRSMGAHP</sequence>
<accession>A0A2T0SPL1</accession>
<name>A0A2T0SPL1_9PSEU</name>
<organism evidence="1 2">
    <name type="scientific">Umezawaea tangerina</name>
    <dbReference type="NCBI Taxonomy" id="84725"/>
    <lineage>
        <taxon>Bacteria</taxon>
        <taxon>Bacillati</taxon>
        <taxon>Actinomycetota</taxon>
        <taxon>Actinomycetes</taxon>
        <taxon>Pseudonocardiales</taxon>
        <taxon>Pseudonocardiaceae</taxon>
        <taxon>Umezawaea</taxon>
    </lineage>
</organism>
<dbReference type="AlphaFoldDB" id="A0A2T0SPL1"/>
<proteinExistence type="predicted"/>
<keyword evidence="2" id="KW-1185">Reference proteome</keyword>